<evidence type="ECO:0000313" key="2">
    <source>
        <dbReference type="EMBL" id="MDI6103689.1"/>
    </source>
</evidence>
<keyword evidence="1" id="KW-0732">Signal</keyword>
<dbReference type="Proteomes" id="UP001241758">
    <property type="component" value="Unassembled WGS sequence"/>
</dbReference>
<evidence type="ECO:0000256" key="1">
    <source>
        <dbReference type="SAM" id="SignalP"/>
    </source>
</evidence>
<proteinExistence type="predicted"/>
<sequence>MRRMRVLACAAVALLTTAAAGTAVGGDVARGVPAPAASPPLGDDYFTSSEMERGLPAVADLPAGYTVADGSTDVGFATSNPCSFMPSDFPNNTTVVSRTYAHRSGARLTIDIVASGSTSARETVASTAAVPRTCPTVTDIDDIRRNSPLPVPSLGDASAGMISVTESPHHPPQRRYSAVVALGDVYVGFVETDGDQARFIEVVKAGTRTADKVDDPPSATDLERALMTTADLPAGYRPADDSVENTRDFFTETKCDGTPVDYGTPATFVHRTFTKGSGGPTIRVAVGTAERAVDLIGAISSRQGTCGTDTELRLPSTDLTTRAGIVYPGLPVRARAIFVYRDVFTQILATTPDLTGIPEIEKIIEKGWLSKVFDVYYPDSPERQRLHAWGLSAPATSPPPAGEYYTSVELERGLPAAADLPAGYTVAPDDDELGRFSPCDFLPAAFPDDATIASRTFTHRGGTQLTIVIVAAGSASAREAVARTAAIPTTCPDVSQMYQWRTNTRLPLPALGDASAGVVSVTESPHDFTTRIYSAVVAYGDVYVGFVETGGDQARFVKAVEAGVRTARKIDGPKRYGRR</sequence>
<feature type="signal peptide" evidence="1">
    <location>
        <begin position="1"/>
        <end position="25"/>
    </location>
</feature>
<name>A0ABT6WVB7_9ACTN</name>
<organism evidence="2 3">
    <name type="scientific">Actinoplanes sandaracinus</name>
    <dbReference type="NCBI Taxonomy" id="3045177"/>
    <lineage>
        <taxon>Bacteria</taxon>
        <taxon>Bacillati</taxon>
        <taxon>Actinomycetota</taxon>
        <taxon>Actinomycetes</taxon>
        <taxon>Micromonosporales</taxon>
        <taxon>Micromonosporaceae</taxon>
        <taxon>Actinoplanes</taxon>
    </lineage>
</organism>
<dbReference type="RefSeq" id="WP_282764902.1">
    <property type="nucleotide sequence ID" value="NZ_JASCTH010000027.1"/>
</dbReference>
<reference evidence="2 3" key="1">
    <citation type="submission" date="2023-05" db="EMBL/GenBank/DDBJ databases">
        <title>Actinoplanes sp. NEAU-A12 genome sequencing.</title>
        <authorList>
            <person name="Wang Z.-S."/>
        </authorList>
    </citation>
    <scope>NUCLEOTIDE SEQUENCE [LARGE SCALE GENOMIC DNA]</scope>
    <source>
        <strain evidence="2 3">NEAU-A12</strain>
    </source>
</reference>
<evidence type="ECO:0000313" key="3">
    <source>
        <dbReference type="Proteomes" id="UP001241758"/>
    </source>
</evidence>
<protein>
    <submittedName>
        <fullName evidence="2">Uncharacterized protein</fullName>
    </submittedName>
</protein>
<accession>A0ABT6WVB7</accession>
<gene>
    <name evidence="2" type="ORF">QLQ12_34255</name>
</gene>
<dbReference type="EMBL" id="JASCTH010000027">
    <property type="protein sequence ID" value="MDI6103689.1"/>
    <property type="molecule type" value="Genomic_DNA"/>
</dbReference>
<feature type="chain" id="PRO_5046705186" evidence="1">
    <location>
        <begin position="26"/>
        <end position="579"/>
    </location>
</feature>
<keyword evidence="3" id="KW-1185">Reference proteome</keyword>
<comment type="caution">
    <text evidence="2">The sequence shown here is derived from an EMBL/GenBank/DDBJ whole genome shotgun (WGS) entry which is preliminary data.</text>
</comment>